<evidence type="ECO:0000256" key="2">
    <source>
        <dbReference type="ARBA" id="ARBA00023002"/>
    </source>
</evidence>
<dbReference type="Proteomes" id="UP000254893">
    <property type="component" value="Unassembled WGS sequence"/>
</dbReference>
<dbReference type="RefSeq" id="WP_115170170.1">
    <property type="nucleotide sequence ID" value="NZ_UGYW01000002.1"/>
</dbReference>
<dbReference type="Gene3D" id="3.40.50.720">
    <property type="entry name" value="NAD(P)-binding Rossmann-like Domain"/>
    <property type="match status" value="1"/>
</dbReference>
<dbReference type="FunFam" id="3.40.50.720:FF:000084">
    <property type="entry name" value="Short-chain dehydrogenase reductase"/>
    <property type="match status" value="1"/>
</dbReference>
<name>A0A380C4V6_SPHSI</name>
<dbReference type="PANTHER" id="PTHR42760">
    <property type="entry name" value="SHORT-CHAIN DEHYDROGENASES/REDUCTASES FAMILY MEMBER"/>
    <property type="match status" value="1"/>
</dbReference>
<dbReference type="AlphaFoldDB" id="A0A380C4V6"/>
<dbReference type="PANTHER" id="PTHR42760:SF133">
    <property type="entry name" value="3-OXOACYL-[ACYL-CARRIER-PROTEIN] REDUCTASE"/>
    <property type="match status" value="1"/>
</dbReference>
<reference evidence="3 4" key="1">
    <citation type="submission" date="2018-06" db="EMBL/GenBank/DDBJ databases">
        <authorList>
            <consortium name="Pathogen Informatics"/>
            <person name="Doyle S."/>
        </authorList>
    </citation>
    <scope>NUCLEOTIDE SEQUENCE [LARGE SCALE GENOMIC DNA]</scope>
    <source>
        <strain evidence="3 4">NCTC11388</strain>
    </source>
</reference>
<keyword evidence="2 3" id="KW-0560">Oxidoreductase</keyword>
<comment type="similarity">
    <text evidence="1">Belongs to the short-chain dehydrogenases/reductases (SDR) family.</text>
</comment>
<dbReference type="InterPro" id="IPR036291">
    <property type="entry name" value="NAD(P)-bd_dom_sf"/>
</dbReference>
<dbReference type="Pfam" id="PF13561">
    <property type="entry name" value="adh_short_C2"/>
    <property type="match status" value="1"/>
</dbReference>
<dbReference type="GO" id="GO:0016616">
    <property type="term" value="F:oxidoreductase activity, acting on the CH-OH group of donors, NAD or NADP as acceptor"/>
    <property type="evidence" value="ECO:0007669"/>
    <property type="project" value="TreeGrafter"/>
</dbReference>
<evidence type="ECO:0000313" key="4">
    <source>
        <dbReference type="Proteomes" id="UP000254893"/>
    </source>
</evidence>
<evidence type="ECO:0000256" key="1">
    <source>
        <dbReference type="ARBA" id="ARBA00006484"/>
    </source>
</evidence>
<organism evidence="3 4">
    <name type="scientific">Sphingobacterium spiritivorum</name>
    <name type="common">Flavobacterium spiritivorum</name>
    <dbReference type="NCBI Taxonomy" id="258"/>
    <lineage>
        <taxon>Bacteria</taxon>
        <taxon>Pseudomonadati</taxon>
        <taxon>Bacteroidota</taxon>
        <taxon>Sphingobacteriia</taxon>
        <taxon>Sphingobacteriales</taxon>
        <taxon>Sphingobacteriaceae</taxon>
        <taxon>Sphingobacterium</taxon>
    </lineage>
</organism>
<dbReference type="PRINTS" id="PR00080">
    <property type="entry name" value="SDRFAMILY"/>
</dbReference>
<proteinExistence type="inferred from homology"/>
<protein>
    <submittedName>
        <fullName evidence="3">Levodione reductase</fullName>
        <ecNumber evidence="3">1.1.1.-</ecNumber>
    </submittedName>
</protein>
<sequence length="249" mass="27508">MYTGLKDKVIIVTGAGGLIGRESVRHLVLNGARVVAIDIKIYECEAELFLESNIAAKDGIDLSVNEVISRYGRIDGLVNLAYPRTADWGNKFEDIAFESWSENVNMQLNATFYICQKVLEIMKEQRSGSIVNIASIYGVIGNDFTLYQDYNGTSPAAYSAIKGGVINFTRYLASYYGQYNVRVNCVSPGGVLDEKNQQPSFIKRYSDRSPLRRLGNPSEMAPAISFLLSEDASFITGHNLMVDGGWTAI</sequence>
<evidence type="ECO:0000313" key="3">
    <source>
        <dbReference type="EMBL" id="SUJ13130.1"/>
    </source>
</evidence>
<dbReference type="SUPFAM" id="SSF51735">
    <property type="entry name" value="NAD(P)-binding Rossmann-fold domains"/>
    <property type="match status" value="1"/>
</dbReference>
<gene>
    <name evidence="3" type="primary">lvr_1</name>
    <name evidence="3" type="ORF">NCTC11388_02255</name>
</gene>
<dbReference type="EMBL" id="UGYW01000002">
    <property type="protein sequence ID" value="SUJ13130.1"/>
    <property type="molecule type" value="Genomic_DNA"/>
</dbReference>
<dbReference type="InterPro" id="IPR002347">
    <property type="entry name" value="SDR_fam"/>
</dbReference>
<dbReference type="PRINTS" id="PR00081">
    <property type="entry name" value="GDHRDH"/>
</dbReference>
<dbReference type="EC" id="1.1.1.-" evidence="3"/>
<accession>A0A380C4V6</accession>